<dbReference type="SUPFAM" id="SSF55770">
    <property type="entry name" value="Profilin (actin-binding protein)"/>
    <property type="match status" value="1"/>
</dbReference>
<gene>
    <name evidence="2" type="primary">LOC34624210</name>
</gene>
<reference evidence="2" key="1">
    <citation type="submission" date="2025-08" db="UniProtKB">
        <authorList>
            <consortium name="RefSeq"/>
        </authorList>
    </citation>
    <scope>IDENTIFICATION</scope>
</reference>
<evidence type="ECO:0000313" key="1">
    <source>
        <dbReference type="Proteomes" id="UP000515125"/>
    </source>
</evidence>
<dbReference type="OrthoDB" id="10259541at2759"/>
<dbReference type="AlphaFoldDB" id="A0A6P6RXS5"/>
<proteinExistence type="predicted"/>
<evidence type="ECO:0000313" key="2">
    <source>
        <dbReference type="RefSeq" id="XP_026192706.1"/>
    </source>
</evidence>
<accession>A0A6P6RXS5</accession>
<keyword evidence="1" id="KW-1185">Reference proteome</keyword>
<dbReference type="RefSeq" id="XP_026192706.1">
    <property type="nucleotide sequence ID" value="XM_026336921.1"/>
</dbReference>
<sequence>MASFSSVLLPLHQPAASGGQPLQQQVPYGPPVSLTPQTAKRLLQQHKEWVHAAVFTAEGLCVAATFSEPVEFQAVARAFSSRQTAISEGVEFLGCVYSVMRYAPSIIICRRGNGEDTEGLALLKGLSRMGEELLLLAVYRPPTVSASAVSQMRRFFESHLGTLPTLRLPETIESLLARQRLAFTGST</sequence>
<dbReference type="GeneID" id="34624210"/>
<protein>
    <submittedName>
        <fullName evidence="2">Uncharacterized protein LOC34624210</fullName>
    </submittedName>
</protein>
<dbReference type="Proteomes" id="UP000515125">
    <property type="component" value="Unplaced"/>
</dbReference>
<dbReference type="PANTHER" id="PTHR41752:SF1">
    <property type="entry name" value="PROFILIN"/>
    <property type="match status" value="1"/>
</dbReference>
<dbReference type="InterPro" id="IPR036140">
    <property type="entry name" value="PFN_sf"/>
</dbReference>
<organism evidence="1 2">
    <name type="scientific">Cyclospora cayetanensis</name>
    <dbReference type="NCBI Taxonomy" id="88456"/>
    <lineage>
        <taxon>Eukaryota</taxon>
        <taxon>Sar</taxon>
        <taxon>Alveolata</taxon>
        <taxon>Apicomplexa</taxon>
        <taxon>Conoidasida</taxon>
        <taxon>Coccidia</taxon>
        <taxon>Eucoccidiorida</taxon>
        <taxon>Eimeriorina</taxon>
        <taxon>Eimeriidae</taxon>
        <taxon>Cyclospora</taxon>
    </lineage>
</organism>
<dbReference type="PANTHER" id="PTHR41752">
    <property type="entry name" value="PROFILIN"/>
    <property type="match status" value="1"/>
</dbReference>
<name>A0A6P6RXS5_9EIME</name>